<keyword evidence="2" id="KW-1185">Reference proteome</keyword>
<protein>
    <submittedName>
        <fullName evidence="1">Uncharacterized protein</fullName>
    </submittedName>
</protein>
<accession>A0ACB6RTX2</accession>
<comment type="caution">
    <text evidence="1">The sequence shown here is derived from an EMBL/GenBank/DDBJ whole genome shotgun (WGS) entry which is preliminary data.</text>
</comment>
<gene>
    <name evidence="1" type="ORF">BU25DRAFT_117417</name>
</gene>
<organism evidence="1 2">
    <name type="scientific">Macroventuria anomochaeta</name>
    <dbReference type="NCBI Taxonomy" id="301207"/>
    <lineage>
        <taxon>Eukaryota</taxon>
        <taxon>Fungi</taxon>
        <taxon>Dikarya</taxon>
        <taxon>Ascomycota</taxon>
        <taxon>Pezizomycotina</taxon>
        <taxon>Dothideomycetes</taxon>
        <taxon>Pleosporomycetidae</taxon>
        <taxon>Pleosporales</taxon>
        <taxon>Pleosporineae</taxon>
        <taxon>Didymellaceae</taxon>
        <taxon>Macroventuria</taxon>
    </lineage>
</organism>
<name>A0ACB6RTX2_9PLEO</name>
<dbReference type="Proteomes" id="UP000799754">
    <property type="component" value="Unassembled WGS sequence"/>
</dbReference>
<sequence>MAKFVTQSFPKIARKHNAFSDEMNEETDSNEHEGHTPVMFPIVPKPEVQLEEDAATDSKTKKRKRAPAETTALPFREAMPSTKAKSKPDTQLATTPTSTTTTPPPSLPTQSPNPGLHPFAQPQSTRTETLFSSTQEPSADDTPPVTPESNNAVDAEQGPFLDHKRFDWNLRHSSPLSGSPSSLEGVGNEREIVEEPPIHSKDDRDHQLPEDDTPRQPMSAEDEDNEHNPIPPPATPSLENPDSKMSDVIDTAMKEPEAPIEEDNQDQSSAEFDSVLLSEDECWENGIQVIEGFRWNRSGSRWEPGRGLVSIHYDSIEKSARLFRGYYWNDGNGTTLEGFRVDPEPDEFMKHMS</sequence>
<dbReference type="EMBL" id="MU006726">
    <property type="protein sequence ID" value="KAF2625248.1"/>
    <property type="molecule type" value="Genomic_DNA"/>
</dbReference>
<evidence type="ECO:0000313" key="2">
    <source>
        <dbReference type="Proteomes" id="UP000799754"/>
    </source>
</evidence>
<proteinExistence type="predicted"/>
<reference evidence="1" key="1">
    <citation type="journal article" date="2020" name="Stud. Mycol.">
        <title>101 Dothideomycetes genomes: a test case for predicting lifestyles and emergence of pathogens.</title>
        <authorList>
            <person name="Haridas S."/>
            <person name="Albert R."/>
            <person name="Binder M."/>
            <person name="Bloem J."/>
            <person name="Labutti K."/>
            <person name="Salamov A."/>
            <person name="Andreopoulos B."/>
            <person name="Baker S."/>
            <person name="Barry K."/>
            <person name="Bills G."/>
            <person name="Bluhm B."/>
            <person name="Cannon C."/>
            <person name="Castanera R."/>
            <person name="Culley D."/>
            <person name="Daum C."/>
            <person name="Ezra D."/>
            <person name="Gonzalez J."/>
            <person name="Henrissat B."/>
            <person name="Kuo A."/>
            <person name="Liang C."/>
            <person name="Lipzen A."/>
            <person name="Lutzoni F."/>
            <person name="Magnuson J."/>
            <person name="Mondo S."/>
            <person name="Nolan M."/>
            <person name="Ohm R."/>
            <person name="Pangilinan J."/>
            <person name="Park H.-J."/>
            <person name="Ramirez L."/>
            <person name="Alfaro M."/>
            <person name="Sun H."/>
            <person name="Tritt A."/>
            <person name="Yoshinaga Y."/>
            <person name="Zwiers L.-H."/>
            <person name="Turgeon B."/>
            <person name="Goodwin S."/>
            <person name="Spatafora J."/>
            <person name="Crous P."/>
            <person name="Grigoriev I."/>
        </authorList>
    </citation>
    <scope>NUCLEOTIDE SEQUENCE</scope>
    <source>
        <strain evidence="1">CBS 525.71</strain>
    </source>
</reference>
<evidence type="ECO:0000313" key="1">
    <source>
        <dbReference type="EMBL" id="KAF2625248.1"/>
    </source>
</evidence>